<accession>A0ABQ6MKG8</accession>
<evidence type="ECO:0000313" key="1">
    <source>
        <dbReference type="EMBL" id="GMI27526.1"/>
    </source>
</evidence>
<evidence type="ECO:0000313" key="2">
    <source>
        <dbReference type="Proteomes" id="UP001165060"/>
    </source>
</evidence>
<dbReference type="SUPFAM" id="SSF50989">
    <property type="entry name" value="Clathrin heavy-chain terminal domain"/>
    <property type="match status" value="1"/>
</dbReference>
<dbReference type="PANTHER" id="PTHR10292:SF1">
    <property type="entry name" value="CLATHRIN HEAVY CHAIN"/>
    <property type="match status" value="1"/>
</dbReference>
<keyword evidence="2" id="KW-1185">Reference proteome</keyword>
<proteinExistence type="predicted"/>
<dbReference type="Proteomes" id="UP001165060">
    <property type="component" value="Unassembled WGS sequence"/>
</dbReference>
<gene>
    <name evidence="1" type="ORF">TeGR_g9349</name>
</gene>
<comment type="caution">
    <text evidence="1">The sequence shown here is derived from an EMBL/GenBank/DDBJ whole genome shotgun (WGS) entry which is preliminary data.</text>
</comment>
<organism evidence="1 2">
    <name type="scientific">Tetraparma gracilis</name>
    <dbReference type="NCBI Taxonomy" id="2962635"/>
    <lineage>
        <taxon>Eukaryota</taxon>
        <taxon>Sar</taxon>
        <taxon>Stramenopiles</taxon>
        <taxon>Ochrophyta</taxon>
        <taxon>Bolidophyceae</taxon>
        <taxon>Parmales</taxon>
        <taxon>Triparmaceae</taxon>
        <taxon>Tetraparma</taxon>
    </lineage>
</organism>
<dbReference type="Gene3D" id="2.130.10.110">
    <property type="entry name" value="Clathrin heavy-chain terminal domain"/>
    <property type="match status" value="1"/>
</dbReference>
<sequence>MQSSSWIVSCSSGTVSMLDLSASPPSLSQRPIAAEAAMMSPGSQLLALRSGESLQIFDLARKAKVSAVSAPDPVVHWSWVGDGTVAVVTAKSVFHWKVEGSSLEKVFDRHASLPATMQITNYEVSADGKWCLLGGIMAGENGAINGGMQLYSTEKKVSQPLSGHAAAFATLDIPGRTDQAQVLVFHQKSPDNPTQKLYIMEVGRDPSLGTPFKLLPQTIPVPADAAADFPVSITMDKVHSLAFLISKMGYL</sequence>
<reference evidence="1 2" key="1">
    <citation type="journal article" date="2023" name="Commun. Biol.">
        <title>Genome analysis of Parmales, the sister group of diatoms, reveals the evolutionary specialization of diatoms from phago-mixotrophs to photoautotrophs.</title>
        <authorList>
            <person name="Ban H."/>
            <person name="Sato S."/>
            <person name="Yoshikawa S."/>
            <person name="Yamada K."/>
            <person name="Nakamura Y."/>
            <person name="Ichinomiya M."/>
            <person name="Sato N."/>
            <person name="Blanc-Mathieu R."/>
            <person name="Endo H."/>
            <person name="Kuwata A."/>
            <person name="Ogata H."/>
        </authorList>
    </citation>
    <scope>NUCLEOTIDE SEQUENCE [LARGE SCALE GENOMIC DNA]</scope>
</reference>
<name>A0ABQ6MKG8_9STRA</name>
<dbReference type="InterPro" id="IPR016025">
    <property type="entry name" value="Clathrin_H-chain_N"/>
</dbReference>
<protein>
    <submittedName>
        <fullName evidence="1">Uncharacterized protein</fullName>
    </submittedName>
</protein>
<dbReference type="EMBL" id="BRYB01005667">
    <property type="protein sequence ID" value="GMI27526.1"/>
    <property type="molecule type" value="Genomic_DNA"/>
</dbReference>
<dbReference type="PANTHER" id="PTHR10292">
    <property type="entry name" value="CLATHRIN HEAVY CHAIN RELATED"/>
    <property type="match status" value="1"/>
</dbReference>